<dbReference type="GO" id="GO:0008757">
    <property type="term" value="F:S-adenosylmethionine-dependent methyltransferase activity"/>
    <property type="evidence" value="ECO:0007669"/>
    <property type="project" value="InterPro"/>
</dbReference>
<dbReference type="PANTHER" id="PTHR43464">
    <property type="entry name" value="METHYLTRANSFERASE"/>
    <property type="match status" value="1"/>
</dbReference>
<dbReference type="Pfam" id="PF08241">
    <property type="entry name" value="Methyltransf_11"/>
    <property type="match status" value="1"/>
</dbReference>
<dbReference type="EMBL" id="CP042425">
    <property type="protein sequence ID" value="QEL15849.1"/>
    <property type="molecule type" value="Genomic_DNA"/>
</dbReference>
<dbReference type="RefSeq" id="WP_149110624.1">
    <property type="nucleotide sequence ID" value="NZ_CP042425.1"/>
</dbReference>
<keyword evidence="2" id="KW-0808">Transferase</keyword>
<proteinExistence type="predicted"/>
<feature type="domain" description="Methyltransferase type 11" evidence="1">
    <location>
        <begin position="91"/>
        <end position="188"/>
    </location>
</feature>
<dbReference type="AlphaFoldDB" id="A0A5C1A910"/>
<keyword evidence="2" id="KW-0489">Methyltransferase</keyword>
<protein>
    <submittedName>
        <fullName evidence="2">Class I SAM-dependent methyltransferase</fullName>
    </submittedName>
</protein>
<accession>A0A5C1A910</accession>
<gene>
    <name evidence="2" type="ORF">PX52LOC_02785</name>
</gene>
<dbReference type="CDD" id="cd02440">
    <property type="entry name" value="AdoMet_MTases"/>
    <property type="match status" value="1"/>
</dbReference>
<organism evidence="2 3">
    <name type="scientific">Limnoglobus roseus</name>
    <dbReference type="NCBI Taxonomy" id="2598579"/>
    <lineage>
        <taxon>Bacteria</taxon>
        <taxon>Pseudomonadati</taxon>
        <taxon>Planctomycetota</taxon>
        <taxon>Planctomycetia</taxon>
        <taxon>Gemmatales</taxon>
        <taxon>Gemmataceae</taxon>
        <taxon>Limnoglobus</taxon>
    </lineage>
</organism>
<dbReference type="PANTHER" id="PTHR43464:SF83">
    <property type="entry name" value="MALONYL-[ACYL-CARRIER PROTEIN] O-METHYLTRANSFERASE"/>
    <property type="match status" value="1"/>
</dbReference>
<evidence type="ECO:0000259" key="1">
    <source>
        <dbReference type="Pfam" id="PF08241"/>
    </source>
</evidence>
<dbReference type="OrthoDB" id="9808140at2"/>
<name>A0A5C1A910_9BACT</name>
<dbReference type="KEGG" id="lrs:PX52LOC_02785"/>
<reference evidence="3" key="1">
    <citation type="submission" date="2019-08" db="EMBL/GenBank/DDBJ databases">
        <title>Limnoglobus roseus gen. nov., sp. nov., a novel freshwater planctomycete with a giant genome from the family Gemmataceae.</title>
        <authorList>
            <person name="Kulichevskaya I.S."/>
            <person name="Naumoff D.G."/>
            <person name="Miroshnikov K."/>
            <person name="Ivanova A."/>
            <person name="Philippov D.A."/>
            <person name="Hakobyan A."/>
            <person name="Rijpstra I.C."/>
            <person name="Sinninghe Damste J.S."/>
            <person name="Liesack W."/>
            <person name="Dedysh S.N."/>
        </authorList>
    </citation>
    <scope>NUCLEOTIDE SEQUENCE [LARGE SCALE GENOMIC DNA]</scope>
    <source>
        <strain evidence="3">PX52</strain>
    </source>
</reference>
<evidence type="ECO:0000313" key="2">
    <source>
        <dbReference type="EMBL" id="QEL15849.1"/>
    </source>
</evidence>
<dbReference type="InterPro" id="IPR013216">
    <property type="entry name" value="Methyltransf_11"/>
</dbReference>
<dbReference type="SUPFAM" id="SSF53335">
    <property type="entry name" value="S-adenosyl-L-methionine-dependent methyltransferases"/>
    <property type="match status" value="1"/>
</dbReference>
<dbReference type="Gene3D" id="3.40.50.150">
    <property type="entry name" value="Vaccinia Virus protein VP39"/>
    <property type="match status" value="1"/>
</dbReference>
<dbReference type="InterPro" id="IPR029063">
    <property type="entry name" value="SAM-dependent_MTases_sf"/>
</dbReference>
<evidence type="ECO:0000313" key="3">
    <source>
        <dbReference type="Proteomes" id="UP000324974"/>
    </source>
</evidence>
<sequence length="247" mass="27913">MPTLRSFVPQSLHPMARTLKRLFAGVPPIDPPAKTDNVTDIDYHREYARTDLTQNYWLIVGPSTKAEYDRLAKLKLQHLIDLGLRPDSRLLDVGCGTGQVAQTCAEYLSDKGFYFGTDVGAEGIEFCKQRFPRPNFRFAVNEATTLPIHGETFDAACYFSVFTHTYLDETALLLAETERLLAPWGWVFADLFTSPTVEGSEGNRGAMVVNRDRFLRLAKLVGFPRAEVVMSQQLPEGKLREFFKLSR</sequence>
<dbReference type="GO" id="GO:0032259">
    <property type="term" value="P:methylation"/>
    <property type="evidence" value="ECO:0007669"/>
    <property type="project" value="UniProtKB-KW"/>
</dbReference>
<dbReference type="Proteomes" id="UP000324974">
    <property type="component" value="Chromosome"/>
</dbReference>
<keyword evidence="3" id="KW-1185">Reference proteome</keyword>